<dbReference type="EMBL" id="CM051395">
    <property type="protein sequence ID" value="KAJ4726456.1"/>
    <property type="molecule type" value="Genomic_DNA"/>
</dbReference>
<protein>
    <submittedName>
        <fullName evidence="1">Methylthioribose-1-phosphate isomerase</fullName>
    </submittedName>
</protein>
<proteinExistence type="predicted"/>
<comment type="caution">
    <text evidence="1">The sequence shown here is derived from an EMBL/GenBank/DDBJ whole genome shotgun (WGS) entry which is preliminary data.</text>
</comment>
<evidence type="ECO:0000313" key="2">
    <source>
        <dbReference type="Proteomes" id="UP001164539"/>
    </source>
</evidence>
<sequence>MSPSDQQRRREEVFSLHSLWHQGPPRKPNPVPKPENPSTATLHTPADTTSFKKQKSTTKKKKKEKCWKQRVANNSSESESVRDSGPEWPVNRTPSTAASAGWPEVKPQTQFGPVSVKEQARLLAMQVQNKGLQSCREFFSERVEEESDEDGEDEELGQLDYLTEKDRLADGEVDKFLLQMFINDDRLRRYYEKNYESGDFCCLVCVGTGEKVNKRYKDCVGLVQHSIAISKTKRTRAHRAFGQVVCKVLGWDIDRLPVIVLKGEPLGKSLPISGVIQGSDQSFVTTGWSSIKPVDENFLIASGWPTWKARRPLVISLASAQEQTQLSAVQFQQKALEACRQFFETRTSSSSVESSDEDEDDLMDEDGPEDGEELKFFLKVFTENNELRSYYEKNYEGGEFCCLVCGGIGKKIWKRFKDCLGLLQHSTAILNTKKKRAHRAFGQVICMVLGWDIDRLPTIVLKGEPLSHSLAKLGVSQVEADTNVDGDNDDLSAPINNADCVLAQKQNSDFCPNKRALIARFS</sequence>
<reference evidence="1 2" key="1">
    <citation type="journal article" date="2023" name="Science">
        <title>Complex scaffold remodeling in plant triterpene biosynthesis.</title>
        <authorList>
            <person name="De La Pena R."/>
            <person name="Hodgson H."/>
            <person name="Liu J.C."/>
            <person name="Stephenson M.J."/>
            <person name="Martin A.C."/>
            <person name="Owen C."/>
            <person name="Harkess A."/>
            <person name="Leebens-Mack J."/>
            <person name="Jimenez L.E."/>
            <person name="Osbourn A."/>
            <person name="Sattely E.S."/>
        </authorList>
    </citation>
    <scope>NUCLEOTIDE SEQUENCE [LARGE SCALE GENOMIC DNA]</scope>
    <source>
        <strain evidence="2">cv. JPN11</strain>
        <tissue evidence="1">Leaf</tissue>
    </source>
</reference>
<keyword evidence="2" id="KW-1185">Reference proteome</keyword>
<name>A0ACC1YRS3_MELAZ</name>
<gene>
    <name evidence="1" type="ORF">OWV82_005159</name>
</gene>
<keyword evidence="1" id="KW-0413">Isomerase</keyword>
<organism evidence="1 2">
    <name type="scientific">Melia azedarach</name>
    <name type="common">Chinaberry tree</name>
    <dbReference type="NCBI Taxonomy" id="155640"/>
    <lineage>
        <taxon>Eukaryota</taxon>
        <taxon>Viridiplantae</taxon>
        <taxon>Streptophyta</taxon>
        <taxon>Embryophyta</taxon>
        <taxon>Tracheophyta</taxon>
        <taxon>Spermatophyta</taxon>
        <taxon>Magnoliopsida</taxon>
        <taxon>eudicotyledons</taxon>
        <taxon>Gunneridae</taxon>
        <taxon>Pentapetalae</taxon>
        <taxon>rosids</taxon>
        <taxon>malvids</taxon>
        <taxon>Sapindales</taxon>
        <taxon>Meliaceae</taxon>
        <taxon>Melia</taxon>
    </lineage>
</organism>
<accession>A0ACC1YRS3</accession>
<evidence type="ECO:0000313" key="1">
    <source>
        <dbReference type="EMBL" id="KAJ4726456.1"/>
    </source>
</evidence>
<dbReference type="Proteomes" id="UP001164539">
    <property type="component" value="Chromosome 2"/>
</dbReference>